<dbReference type="PANTHER" id="PTHR43881">
    <property type="entry name" value="GAMMA-GLUTAMYLTRANSPEPTIDASE (AFU_ORTHOLOGUE AFUA_4G13580)"/>
    <property type="match status" value="1"/>
</dbReference>
<dbReference type="PANTHER" id="PTHR43881:SF5">
    <property type="entry name" value="GAMMA-GLUTAMYLTRANSPEPTIDASE"/>
    <property type="match status" value="1"/>
</dbReference>
<proteinExistence type="predicted"/>
<dbReference type="Pfam" id="PF01019">
    <property type="entry name" value="G_glu_transpept"/>
    <property type="match status" value="1"/>
</dbReference>
<dbReference type="InterPro" id="IPR043137">
    <property type="entry name" value="GGT_ssub_C"/>
</dbReference>
<keyword evidence="1" id="KW-0808">Transferase</keyword>
<dbReference type="Gene3D" id="1.10.246.130">
    <property type="match status" value="1"/>
</dbReference>
<evidence type="ECO:0000313" key="1">
    <source>
        <dbReference type="EMBL" id="OLP61726.1"/>
    </source>
</evidence>
<sequence length="510" mass="53338">MIVTPHHQATDVGADVLRRGGTAIEAVIAAGAALAVLYPHFCGLGGDAVWMLSDAQGHVSCLLGIGQAAAVSDPARMPVIPLRGPGSALTTACLVDSWDKLMILSATQWGGREDLAGLIEPAIRLAQDGFSVSPSQAFWFDFRAGDHAGWPGFSHTFQGSGTQRQPDLARTLESIAKNGPRSFYEGDLARRIARGLAEAGSPLTSADLAATEARLTEAMSLNYRDITLFAPPPPTQGVTTLGILGILAHHALPGVAPGGADHIHHLVEAVKQAFLDRGRIGDPDFSDPAAMAGLLDPAHLAAKARALDPRKVMDWPHLYRQGDTAFLGAVDAEGRFAGVLQSIYFDWGSGVVVGDTGLLWQNRGAAFSLDRKSPNLLAPGKRPFYTLNPGLALKNGRPHLLYGTQGADGQPQTLALLLSLLIDHGLDPAAALSVPRFLLGKTFSDSRDSLKLEENAGADVFAALEARGHAVSPIAALSPLGGQAGIIRIDSDGTMAGAHDPRSDGGAVLV</sequence>
<dbReference type="InterPro" id="IPR043138">
    <property type="entry name" value="GGT_lsub"/>
</dbReference>
<organism evidence="1 2">
    <name type="scientific">Xaviernesmea oryzae</name>
    <dbReference type="NCBI Taxonomy" id="464029"/>
    <lineage>
        <taxon>Bacteria</taxon>
        <taxon>Pseudomonadati</taxon>
        <taxon>Pseudomonadota</taxon>
        <taxon>Alphaproteobacteria</taxon>
        <taxon>Hyphomicrobiales</taxon>
        <taxon>Rhizobiaceae</taxon>
        <taxon>Rhizobium/Agrobacterium group</taxon>
        <taxon>Xaviernesmea</taxon>
    </lineage>
</organism>
<dbReference type="PRINTS" id="PR01210">
    <property type="entry name" value="GGTRANSPTASE"/>
</dbReference>
<dbReference type="Gene3D" id="3.60.20.40">
    <property type="match status" value="1"/>
</dbReference>
<protein>
    <submittedName>
        <fullName evidence="1">Gamma-glutamyltransferase</fullName>
    </submittedName>
</protein>
<dbReference type="RefSeq" id="WP_075626389.1">
    <property type="nucleotide sequence ID" value="NZ_FOAM01000005.1"/>
</dbReference>
<dbReference type="EMBL" id="MKIP01000031">
    <property type="protein sequence ID" value="OLP61726.1"/>
    <property type="molecule type" value="Genomic_DNA"/>
</dbReference>
<dbReference type="AlphaFoldDB" id="A0A1Q9B168"/>
<name>A0A1Q9B168_9HYPH</name>
<dbReference type="SUPFAM" id="SSF56235">
    <property type="entry name" value="N-terminal nucleophile aminohydrolases (Ntn hydrolases)"/>
    <property type="match status" value="1"/>
</dbReference>
<dbReference type="OrthoDB" id="9781342at2"/>
<dbReference type="InterPro" id="IPR052896">
    <property type="entry name" value="GGT-like_enzyme"/>
</dbReference>
<dbReference type="Proteomes" id="UP000186364">
    <property type="component" value="Unassembled WGS sequence"/>
</dbReference>
<accession>A0A1Q9B168</accession>
<dbReference type="InterPro" id="IPR029055">
    <property type="entry name" value="Ntn_hydrolases_N"/>
</dbReference>
<keyword evidence="2" id="KW-1185">Reference proteome</keyword>
<dbReference type="GO" id="GO:0016740">
    <property type="term" value="F:transferase activity"/>
    <property type="evidence" value="ECO:0007669"/>
    <property type="project" value="UniProtKB-KW"/>
</dbReference>
<reference evidence="1 2" key="1">
    <citation type="submission" date="2016-09" db="EMBL/GenBank/DDBJ databases">
        <title>Rhizobium sp. nov., a novel species isolated from the rice rhizosphere.</title>
        <authorList>
            <person name="Zhao J."/>
            <person name="Zhang X."/>
        </authorList>
    </citation>
    <scope>NUCLEOTIDE SEQUENCE [LARGE SCALE GENOMIC DNA]</scope>
    <source>
        <strain evidence="1 2">1.7048</strain>
    </source>
</reference>
<comment type="caution">
    <text evidence="1">The sequence shown here is derived from an EMBL/GenBank/DDBJ whole genome shotgun (WGS) entry which is preliminary data.</text>
</comment>
<gene>
    <name evidence="1" type="ORF">BJF93_08385</name>
</gene>
<evidence type="ECO:0000313" key="2">
    <source>
        <dbReference type="Proteomes" id="UP000186364"/>
    </source>
</evidence>